<dbReference type="Proteomes" id="UP000887013">
    <property type="component" value="Unassembled WGS sequence"/>
</dbReference>
<comment type="caution">
    <text evidence="2">The sequence shown here is derived from an EMBL/GenBank/DDBJ whole genome shotgun (WGS) entry which is preliminary data.</text>
</comment>
<keyword evidence="1" id="KW-0732">Signal</keyword>
<evidence type="ECO:0000256" key="1">
    <source>
        <dbReference type="SAM" id="SignalP"/>
    </source>
</evidence>
<feature type="signal peptide" evidence="1">
    <location>
        <begin position="1"/>
        <end position="26"/>
    </location>
</feature>
<dbReference type="OrthoDB" id="6430009at2759"/>
<keyword evidence="3" id="KW-1185">Reference proteome</keyword>
<gene>
    <name evidence="2" type="ORF">NPIL_546771</name>
</gene>
<sequence length="186" mass="21095">MKPRSHLSTAGRFGDKMLLIFTCVSCLEIAAVSSGGVKSKIEHLQKDLVTEIWDTSNSKYMKGKDNTIDRKSSEIFNPTSRAAQWFEKSEFEEMPIQFGRSDFLISTPRFGRTSFLIPAPQIGRSDYLIPIPLFGKSNTLIPVQQNGRLNYLIPTPRIGRSDYLIPTPRIGRSDYLIPTPRIRRSD</sequence>
<name>A0A8X6URW9_NEPPI</name>
<proteinExistence type="predicted"/>
<evidence type="ECO:0000313" key="2">
    <source>
        <dbReference type="EMBL" id="GFU43990.1"/>
    </source>
</evidence>
<feature type="chain" id="PRO_5036463363" evidence="1">
    <location>
        <begin position="27"/>
        <end position="186"/>
    </location>
</feature>
<dbReference type="AlphaFoldDB" id="A0A8X6URW9"/>
<feature type="non-terminal residue" evidence="2">
    <location>
        <position position="186"/>
    </location>
</feature>
<dbReference type="EMBL" id="BMAW01085669">
    <property type="protein sequence ID" value="GFU43990.1"/>
    <property type="molecule type" value="Genomic_DNA"/>
</dbReference>
<reference evidence="2" key="1">
    <citation type="submission" date="2020-08" db="EMBL/GenBank/DDBJ databases">
        <title>Multicomponent nature underlies the extraordinary mechanical properties of spider dragline silk.</title>
        <authorList>
            <person name="Kono N."/>
            <person name="Nakamura H."/>
            <person name="Mori M."/>
            <person name="Yoshida Y."/>
            <person name="Ohtoshi R."/>
            <person name="Malay A.D."/>
            <person name="Moran D.A.P."/>
            <person name="Tomita M."/>
            <person name="Numata K."/>
            <person name="Arakawa K."/>
        </authorList>
    </citation>
    <scope>NUCLEOTIDE SEQUENCE</scope>
</reference>
<accession>A0A8X6URW9</accession>
<protein>
    <submittedName>
        <fullName evidence="2">Uncharacterized protein</fullName>
    </submittedName>
</protein>
<organism evidence="2 3">
    <name type="scientific">Nephila pilipes</name>
    <name type="common">Giant wood spider</name>
    <name type="synonym">Nephila maculata</name>
    <dbReference type="NCBI Taxonomy" id="299642"/>
    <lineage>
        <taxon>Eukaryota</taxon>
        <taxon>Metazoa</taxon>
        <taxon>Ecdysozoa</taxon>
        <taxon>Arthropoda</taxon>
        <taxon>Chelicerata</taxon>
        <taxon>Arachnida</taxon>
        <taxon>Araneae</taxon>
        <taxon>Araneomorphae</taxon>
        <taxon>Entelegynae</taxon>
        <taxon>Araneoidea</taxon>
        <taxon>Nephilidae</taxon>
        <taxon>Nephila</taxon>
    </lineage>
</organism>
<evidence type="ECO:0000313" key="3">
    <source>
        <dbReference type="Proteomes" id="UP000887013"/>
    </source>
</evidence>